<evidence type="ECO:0000313" key="2">
    <source>
        <dbReference type="Proteomes" id="UP001060085"/>
    </source>
</evidence>
<dbReference type="EMBL" id="CM044707">
    <property type="protein sequence ID" value="KAI5652594.1"/>
    <property type="molecule type" value="Genomic_DNA"/>
</dbReference>
<name>A0ACB9ZW74_CATRO</name>
<sequence length="190" mass="21969">MEIIHVAQAYHGGYYCNQQGDKALDKIVWKVPSLKVATKIENQRKRIGFSKTNLPSSRSVVPKPQASIYKSWPKKEDTPKVTFKYHSKPKMEENGRLITNPTRCFKCNGVGQIAINCPTKRTFMIAKRVLMTKKKVVKMMRYDMNQLDMQEHQGVVTRAKAKELKIHKDKIEQEKFQGLNFVQDLMGLKL</sequence>
<evidence type="ECO:0000313" key="1">
    <source>
        <dbReference type="EMBL" id="KAI5652594.1"/>
    </source>
</evidence>
<organism evidence="1 2">
    <name type="scientific">Catharanthus roseus</name>
    <name type="common">Madagascar periwinkle</name>
    <name type="synonym">Vinca rosea</name>
    <dbReference type="NCBI Taxonomy" id="4058"/>
    <lineage>
        <taxon>Eukaryota</taxon>
        <taxon>Viridiplantae</taxon>
        <taxon>Streptophyta</taxon>
        <taxon>Embryophyta</taxon>
        <taxon>Tracheophyta</taxon>
        <taxon>Spermatophyta</taxon>
        <taxon>Magnoliopsida</taxon>
        <taxon>eudicotyledons</taxon>
        <taxon>Gunneridae</taxon>
        <taxon>Pentapetalae</taxon>
        <taxon>asterids</taxon>
        <taxon>lamiids</taxon>
        <taxon>Gentianales</taxon>
        <taxon>Apocynaceae</taxon>
        <taxon>Rauvolfioideae</taxon>
        <taxon>Vinceae</taxon>
        <taxon>Catharanthinae</taxon>
        <taxon>Catharanthus</taxon>
    </lineage>
</organism>
<proteinExistence type="predicted"/>
<gene>
    <name evidence="1" type="ORF">M9H77_29781</name>
</gene>
<comment type="caution">
    <text evidence="1">The sequence shown here is derived from an EMBL/GenBank/DDBJ whole genome shotgun (WGS) entry which is preliminary data.</text>
</comment>
<dbReference type="Proteomes" id="UP001060085">
    <property type="component" value="Linkage Group LG07"/>
</dbReference>
<reference evidence="2" key="1">
    <citation type="journal article" date="2023" name="Nat. Plants">
        <title>Single-cell RNA sequencing provides a high-resolution roadmap for understanding the multicellular compartmentation of specialized metabolism.</title>
        <authorList>
            <person name="Sun S."/>
            <person name="Shen X."/>
            <person name="Li Y."/>
            <person name="Li Y."/>
            <person name="Wang S."/>
            <person name="Li R."/>
            <person name="Zhang H."/>
            <person name="Shen G."/>
            <person name="Guo B."/>
            <person name="Wei J."/>
            <person name="Xu J."/>
            <person name="St-Pierre B."/>
            <person name="Chen S."/>
            <person name="Sun C."/>
        </authorList>
    </citation>
    <scope>NUCLEOTIDE SEQUENCE [LARGE SCALE GENOMIC DNA]</scope>
</reference>
<keyword evidence="2" id="KW-1185">Reference proteome</keyword>
<accession>A0ACB9ZW74</accession>
<protein>
    <submittedName>
        <fullName evidence="1">Uncharacterized protein</fullName>
    </submittedName>
</protein>